<dbReference type="OrthoDB" id="9813074at2"/>
<feature type="repeat" description="TPR" evidence="7">
    <location>
        <begin position="430"/>
        <end position="463"/>
    </location>
</feature>
<feature type="repeat" description="TPR" evidence="7">
    <location>
        <begin position="464"/>
        <end position="497"/>
    </location>
</feature>
<evidence type="ECO:0000256" key="5">
    <source>
        <dbReference type="ARBA" id="ARBA00022989"/>
    </source>
</evidence>
<evidence type="ECO:0000313" key="10">
    <source>
        <dbReference type="EMBL" id="GEN31098.1"/>
    </source>
</evidence>
<dbReference type="PROSITE" id="PS50005">
    <property type="entry name" value="TPR"/>
    <property type="match status" value="2"/>
</dbReference>
<dbReference type="InterPro" id="IPR035952">
    <property type="entry name" value="Rhomboid-like_sf"/>
</dbReference>
<dbReference type="Gene3D" id="1.20.1540.10">
    <property type="entry name" value="Rhomboid-like"/>
    <property type="match status" value="1"/>
</dbReference>
<dbReference type="SUPFAM" id="SSF48452">
    <property type="entry name" value="TPR-like"/>
    <property type="match status" value="1"/>
</dbReference>
<evidence type="ECO:0000256" key="8">
    <source>
        <dbReference type="SAM" id="Phobius"/>
    </source>
</evidence>
<feature type="transmembrane region" description="Helical" evidence="8">
    <location>
        <begin position="235"/>
        <end position="254"/>
    </location>
</feature>
<keyword evidence="7" id="KW-0802">TPR repeat</keyword>
<dbReference type="GO" id="GO:0016020">
    <property type="term" value="C:membrane"/>
    <property type="evidence" value="ECO:0007669"/>
    <property type="project" value="UniProtKB-SubCell"/>
</dbReference>
<dbReference type="Pfam" id="PF14559">
    <property type="entry name" value="TPR_19"/>
    <property type="match status" value="1"/>
</dbReference>
<protein>
    <submittedName>
        <fullName evidence="10">Rhomboid protease GluP</fullName>
    </submittedName>
</protein>
<dbReference type="PROSITE" id="PS50293">
    <property type="entry name" value="TPR_REGION"/>
    <property type="match status" value="1"/>
</dbReference>
<keyword evidence="11" id="KW-1185">Reference proteome</keyword>
<dbReference type="InterPro" id="IPR011990">
    <property type="entry name" value="TPR-like_helical_dom_sf"/>
</dbReference>
<feature type="transmembrane region" description="Helical" evidence="8">
    <location>
        <begin position="183"/>
        <end position="200"/>
    </location>
</feature>
<evidence type="ECO:0000256" key="3">
    <source>
        <dbReference type="ARBA" id="ARBA00022692"/>
    </source>
</evidence>
<feature type="transmembrane region" description="Helical" evidence="8">
    <location>
        <begin position="266"/>
        <end position="284"/>
    </location>
</feature>
<keyword evidence="10" id="KW-0645">Protease</keyword>
<keyword evidence="6 8" id="KW-0472">Membrane</keyword>
<dbReference type="EMBL" id="BJXW01000012">
    <property type="protein sequence ID" value="GEN31098.1"/>
    <property type="molecule type" value="Genomic_DNA"/>
</dbReference>
<name>A0A511UZC5_9BACI</name>
<dbReference type="Gene3D" id="1.25.40.10">
    <property type="entry name" value="Tetratricopeptide repeat domain"/>
    <property type="match status" value="1"/>
</dbReference>
<evidence type="ECO:0000256" key="7">
    <source>
        <dbReference type="PROSITE-ProRule" id="PRU00339"/>
    </source>
</evidence>
<dbReference type="SMART" id="SM00028">
    <property type="entry name" value="TPR"/>
    <property type="match status" value="2"/>
</dbReference>
<reference evidence="10 11" key="1">
    <citation type="submission" date="2019-07" db="EMBL/GenBank/DDBJ databases">
        <title>Whole genome shotgun sequence of Cerasibacillus quisquiliarum NBRC 102429.</title>
        <authorList>
            <person name="Hosoyama A."/>
            <person name="Uohara A."/>
            <person name="Ohji S."/>
            <person name="Ichikawa N."/>
        </authorList>
    </citation>
    <scope>NUCLEOTIDE SEQUENCE [LARGE SCALE GENOMIC DNA]</scope>
    <source>
        <strain evidence="10 11">NBRC 102429</strain>
    </source>
</reference>
<dbReference type="SUPFAM" id="SSF144091">
    <property type="entry name" value="Rhomboid-like"/>
    <property type="match status" value="1"/>
</dbReference>
<keyword evidence="4" id="KW-0378">Hydrolase</keyword>
<evidence type="ECO:0000256" key="6">
    <source>
        <dbReference type="ARBA" id="ARBA00023136"/>
    </source>
</evidence>
<gene>
    <name evidence="10" type="primary">gluP</name>
    <name evidence="10" type="ORF">CQU01_13360</name>
</gene>
<dbReference type="GO" id="GO:0006508">
    <property type="term" value="P:proteolysis"/>
    <property type="evidence" value="ECO:0007669"/>
    <property type="project" value="UniProtKB-KW"/>
</dbReference>
<dbReference type="GO" id="GO:0004252">
    <property type="term" value="F:serine-type endopeptidase activity"/>
    <property type="evidence" value="ECO:0007669"/>
    <property type="project" value="InterPro"/>
</dbReference>
<feature type="domain" description="Peptidase S54 rhomboid" evidence="9">
    <location>
        <begin position="225"/>
        <end position="356"/>
    </location>
</feature>
<comment type="similarity">
    <text evidence="2">Belongs to the peptidase S54 family.</text>
</comment>
<dbReference type="Pfam" id="PF01694">
    <property type="entry name" value="Rhomboid"/>
    <property type="match status" value="1"/>
</dbReference>
<dbReference type="AlphaFoldDB" id="A0A511UZC5"/>
<evidence type="ECO:0000259" key="9">
    <source>
        <dbReference type="Pfam" id="PF01694"/>
    </source>
</evidence>
<comment type="caution">
    <text evidence="10">The sequence shown here is derived from an EMBL/GenBank/DDBJ whole genome shotgun (WGS) entry which is preliminary data.</text>
</comment>
<keyword evidence="3 8" id="KW-0812">Transmembrane</keyword>
<evidence type="ECO:0000256" key="4">
    <source>
        <dbReference type="ARBA" id="ARBA00022801"/>
    </source>
</evidence>
<comment type="subcellular location">
    <subcellularLocation>
        <location evidence="1">Membrane</location>
        <topology evidence="1">Multi-pass membrane protein</topology>
    </subcellularLocation>
</comment>
<sequence length="513" mass="59818">MGNIHLEQEYIQYSVAHHLITEQQFEIMHIDMINHELWLKKVANKRDVYLIRLVARQFHWKNHLKNDLLHVFKRLDYVFKRKNVTIYNIYVATHSPVDSFDRLKRPIHAENQRMTMHLFYLDVFTENIEMDRLNKVLNISFVPLQNETDKLKTTQQLKYRLSALLNNKIKQEKNVFSFGKPNFTYILIAMNVMMFLFMTLNGGTTDTVNLIKFGAKYNPAILIDGEWWRLITSTFIHIGFIHLFMNMLALFYLGQVVERIYGSWRFIVIYFIAGIGGSLSSFAFTYHVSAGASGAIFGLFGAILFFGIYYKELFFKTMGMNIIFLVCLNVTIGFMLPAIDNAAHLGGLIAGFLGAGVVHLPHKKSRSIRLLATMSLISILTITFLYGASKHKGTPEYDWYLTNHYLENEAYEETIQLTTKALESYDELEAEFLFQRSFAYLKLLDYHSAMSDLERLIEIDPNIPEAHYNLALIYIEIQQYKQAKETIKKAYDLHPDDELIKGMYKQLHQETYN</sequence>
<dbReference type="RefSeq" id="WP_146936980.1">
    <property type="nucleotide sequence ID" value="NZ_BJXW01000012.1"/>
</dbReference>
<dbReference type="InterPro" id="IPR019734">
    <property type="entry name" value="TPR_rpt"/>
</dbReference>
<evidence type="ECO:0000313" key="11">
    <source>
        <dbReference type="Proteomes" id="UP000321491"/>
    </source>
</evidence>
<evidence type="ECO:0000256" key="2">
    <source>
        <dbReference type="ARBA" id="ARBA00009045"/>
    </source>
</evidence>
<keyword evidence="5 8" id="KW-1133">Transmembrane helix</keyword>
<feature type="transmembrane region" description="Helical" evidence="8">
    <location>
        <begin position="368"/>
        <end position="388"/>
    </location>
</feature>
<evidence type="ECO:0000256" key="1">
    <source>
        <dbReference type="ARBA" id="ARBA00004141"/>
    </source>
</evidence>
<dbReference type="InterPro" id="IPR022764">
    <property type="entry name" value="Peptidase_S54_rhomboid_dom"/>
</dbReference>
<dbReference type="PANTHER" id="PTHR43731:SF14">
    <property type="entry name" value="PRESENILIN-ASSOCIATED RHOMBOID-LIKE PROTEIN, MITOCHONDRIAL"/>
    <property type="match status" value="1"/>
</dbReference>
<dbReference type="InterPro" id="IPR050925">
    <property type="entry name" value="Rhomboid_protease_S54"/>
</dbReference>
<feature type="transmembrane region" description="Helical" evidence="8">
    <location>
        <begin position="290"/>
        <end position="310"/>
    </location>
</feature>
<dbReference type="PANTHER" id="PTHR43731">
    <property type="entry name" value="RHOMBOID PROTEASE"/>
    <property type="match status" value="1"/>
</dbReference>
<accession>A0A511UZC5</accession>
<dbReference type="Proteomes" id="UP000321491">
    <property type="component" value="Unassembled WGS sequence"/>
</dbReference>
<feature type="transmembrane region" description="Helical" evidence="8">
    <location>
        <begin position="322"/>
        <end position="339"/>
    </location>
</feature>
<organism evidence="10 11">
    <name type="scientific">Cerasibacillus quisquiliarum</name>
    <dbReference type="NCBI Taxonomy" id="227865"/>
    <lineage>
        <taxon>Bacteria</taxon>
        <taxon>Bacillati</taxon>
        <taxon>Bacillota</taxon>
        <taxon>Bacilli</taxon>
        <taxon>Bacillales</taxon>
        <taxon>Bacillaceae</taxon>
        <taxon>Cerasibacillus</taxon>
    </lineage>
</organism>
<proteinExistence type="inferred from homology"/>
<feature type="transmembrane region" description="Helical" evidence="8">
    <location>
        <begin position="345"/>
        <end position="361"/>
    </location>
</feature>